<gene>
    <name evidence="1" type="ORF">EYF80_001831</name>
</gene>
<organism evidence="1 2">
    <name type="scientific">Liparis tanakae</name>
    <name type="common">Tanaka's snailfish</name>
    <dbReference type="NCBI Taxonomy" id="230148"/>
    <lineage>
        <taxon>Eukaryota</taxon>
        <taxon>Metazoa</taxon>
        <taxon>Chordata</taxon>
        <taxon>Craniata</taxon>
        <taxon>Vertebrata</taxon>
        <taxon>Euteleostomi</taxon>
        <taxon>Actinopterygii</taxon>
        <taxon>Neopterygii</taxon>
        <taxon>Teleostei</taxon>
        <taxon>Neoteleostei</taxon>
        <taxon>Acanthomorphata</taxon>
        <taxon>Eupercaria</taxon>
        <taxon>Perciformes</taxon>
        <taxon>Cottioidei</taxon>
        <taxon>Cottales</taxon>
        <taxon>Liparidae</taxon>
        <taxon>Liparis</taxon>
    </lineage>
</organism>
<sequence>MGAVWGEDGFPGHLVSSQSLFISRAAPVGADRCLLSVRLEGATLCGTFSLAGSHTTGTLSPISIADISMIMPDYKAMRGTKQSAFKRFSVETLRPKELPSPSAALCFQRCSSRSYGDVFLLCILMKEK</sequence>
<evidence type="ECO:0000313" key="2">
    <source>
        <dbReference type="Proteomes" id="UP000314294"/>
    </source>
</evidence>
<evidence type="ECO:0000313" key="1">
    <source>
        <dbReference type="EMBL" id="TNN87867.1"/>
    </source>
</evidence>
<protein>
    <submittedName>
        <fullName evidence="1">Uncharacterized protein</fullName>
    </submittedName>
</protein>
<name>A0A4Z2JCY3_9TELE</name>
<dbReference type="EMBL" id="SRLO01000008">
    <property type="protein sequence ID" value="TNN87867.1"/>
    <property type="molecule type" value="Genomic_DNA"/>
</dbReference>
<proteinExistence type="predicted"/>
<dbReference type="AlphaFoldDB" id="A0A4Z2JCY3"/>
<accession>A0A4Z2JCY3</accession>
<keyword evidence="2" id="KW-1185">Reference proteome</keyword>
<dbReference type="Proteomes" id="UP000314294">
    <property type="component" value="Unassembled WGS sequence"/>
</dbReference>
<reference evidence="1 2" key="1">
    <citation type="submission" date="2019-03" db="EMBL/GenBank/DDBJ databases">
        <title>First draft genome of Liparis tanakae, snailfish: a comprehensive survey of snailfish specific genes.</title>
        <authorList>
            <person name="Kim W."/>
            <person name="Song I."/>
            <person name="Jeong J.-H."/>
            <person name="Kim D."/>
            <person name="Kim S."/>
            <person name="Ryu S."/>
            <person name="Song J.Y."/>
            <person name="Lee S.K."/>
        </authorList>
    </citation>
    <scope>NUCLEOTIDE SEQUENCE [LARGE SCALE GENOMIC DNA]</scope>
    <source>
        <tissue evidence="1">Muscle</tissue>
    </source>
</reference>
<comment type="caution">
    <text evidence="1">The sequence shown here is derived from an EMBL/GenBank/DDBJ whole genome shotgun (WGS) entry which is preliminary data.</text>
</comment>